<gene>
    <name evidence="1" type="ORF">D4764_06G0014380</name>
</gene>
<name>A0A5C6MZR5_9TELE</name>
<dbReference type="Proteomes" id="UP000324091">
    <property type="component" value="Chromosome 6"/>
</dbReference>
<sequence length="73" mass="8294">MAGFVPGLLPTNRSQEKEFAQAYEDVLERYKGQWIEGGGGEEINPPEWCKSGYCKLQYYVPLQLRLSVLKGLL</sequence>
<organism evidence="1 2">
    <name type="scientific">Takifugu flavidus</name>
    <name type="common">sansaifugu</name>
    <dbReference type="NCBI Taxonomy" id="433684"/>
    <lineage>
        <taxon>Eukaryota</taxon>
        <taxon>Metazoa</taxon>
        <taxon>Chordata</taxon>
        <taxon>Craniata</taxon>
        <taxon>Vertebrata</taxon>
        <taxon>Euteleostomi</taxon>
        <taxon>Actinopterygii</taxon>
        <taxon>Neopterygii</taxon>
        <taxon>Teleostei</taxon>
        <taxon>Neoteleostei</taxon>
        <taxon>Acanthomorphata</taxon>
        <taxon>Eupercaria</taxon>
        <taxon>Tetraodontiformes</taxon>
        <taxon>Tetradontoidea</taxon>
        <taxon>Tetraodontidae</taxon>
        <taxon>Takifugu</taxon>
    </lineage>
</organism>
<proteinExistence type="predicted"/>
<accession>A0A5C6MZR5</accession>
<dbReference type="EMBL" id="RHFK02000019">
    <property type="protein sequence ID" value="TWW59908.1"/>
    <property type="molecule type" value="Genomic_DNA"/>
</dbReference>
<evidence type="ECO:0000313" key="1">
    <source>
        <dbReference type="EMBL" id="TWW59908.1"/>
    </source>
</evidence>
<keyword evidence="2" id="KW-1185">Reference proteome</keyword>
<reference evidence="1 2" key="1">
    <citation type="submission" date="2019-04" db="EMBL/GenBank/DDBJ databases">
        <title>Chromosome genome assembly for Takifugu flavidus.</title>
        <authorList>
            <person name="Xiao S."/>
        </authorList>
    </citation>
    <scope>NUCLEOTIDE SEQUENCE [LARGE SCALE GENOMIC DNA]</scope>
    <source>
        <strain evidence="1">HTHZ2018</strain>
        <tissue evidence="1">Muscle</tissue>
    </source>
</reference>
<evidence type="ECO:0000313" key="2">
    <source>
        <dbReference type="Proteomes" id="UP000324091"/>
    </source>
</evidence>
<comment type="caution">
    <text evidence="1">The sequence shown here is derived from an EMBL/GenBank/DDBJ whole genome shotgun (WGS) entry which is preliminary data.</text>
</comment>
<dbReference type="AlphaFoldDB" id="A0A5C6MZR5"/>
<protein>
    <submittedName>
        <fullName evidence="1">Uncharacterized protein</fullName>
    </submittedName>
</protein>